<dbReference type="EMBL" id="JACGWN010000007">
    <property type="protein sequence ID" value="KAL0443285.1"/>
    <property type="molecule type" value="Genomic_DNA"/>
</dbReference>
<gene>
    <name evidence="2" type="ORF">Slati_2051200</name>
</gene>
<keyword evidence="1" id="KW-1133">Transmembrane helix</keyword>
<keyword evidence="1" id="KW-0812">Transmembrane</keyword>
<feature type="transmembrane region" description="Helical" evidence="1">
    <location>
        <begin position="12"/>
        <end position="34"/>
    </location>
</feature>
<dbReference type="AlphaFoldDB" id="A0AAW2WPE0"/>
<sequence>MEIPEKLLKFKFHILFGVALSLFIFFLCYLAPSFLDVLKYFWPLLLSTALFSSPSLFSAGFRRRWRKLRGRKPGKGCWITWPANRSKYSPY</sequence>
<name>A0AAW2WPE0_9LAMI</name>
<protein>
    <submittedName>
        <fullName evidence="2">Uncharacterized protein</fullName>
    </submittedName>
</protein>
<evidence type="ECO:0000256" key="1">
    <source>
        <dbReference type="SAM" id="Phobius"/>
    </source>
</evidence>
<feature type="transmembrane region" description="Helical" evidence="1">
    <location>
        <begin position="40"/>
        <end position="61"/>
    </location>
</feature>
<accession>A0AAW2WPE0</accession>
<reference evidence="2" key="2">
    <citation type="journal article" date="2024" name="Plant">
        <title>Genomic evolution and insights into agronomic trait innovations of Sesamum species.</title>
        <authorList>
            <person name="Miao H."/>
            <person name="Wang L."/>
            <person name="Qu L."/>
            <person name="Liu H."/>
            <person name="Sun Y."/>
            <person name="Le M."/>
            <person name="Wang Q."/>
            <person name="Wei S."/>
            <person name="Zheng Y."/>
            <person name="Lin W."/>
            <person name="Duan Y."/>
            <person name="Cao H."/>
            <person name="Xiong S."/>
            <person name="Wang X."/>
            <person name="Wei L."/>
            <person name="Li C."/>
            <person name="Ma Q."/>
            <person name="Ju M."/>
            <person name="Zhao R."/>
            <person name="Li G."/>
            <person name="Mu C."/>
            <person name="Tian Q."/>
            <person name="Mei H."/>
            <person name="Zhang T."/>
            <person name="Gao T."/>
            <person name="Zhang H."/>
        </authorList>
    </citation>
    <scope>NUCLEOTIDE SEQUENCE</scope>
    <source>
        <strain evidence="2">KEN1</strain>
    </source>
</reference>
<organism evidence="2">
    <name type="scientific">Sesamum latifolium</name>
    <dbReference type="NCBI Taxonomy" id="2727402"/>
    <lineage>
        <taxon>Eukaryota</taxon>
        <taxon>Viridiplantae</taxon>
        <taxon>Streptophyta</taxon>
        <taxon>Embryophyta</taxon>
        <taxon>Tracheophyta</taxon>
        <taxon>Spermatophyta</taxon>
        <taxon>Magnoliopsida</taxon>
        <taxon>eudicotyledons</taxon>
        <taxon>Gunneridae</taxon>
        <taxon>Pentapetalae</taxon>
        <taxon>asterids</taxon>
        <taxon>lamiids</taxon>
        <taxon>Lamiales</taxon>
        <taxon>Pedaliaceae</taxon>
        <taxon>Sesamum</taxon>
    </lineage>
</organism>
<proteinExistence type="predicted"/>
<comment type="caution">
    <text evidence="2">The sequence shown here is derived from an EMBL/GenBank/DDBJ whole genome shotgun (WGS) entry which is preliminary data.</text>
</comment>
<evidence type="ECO:0000313" key="2">
    <source>
        <dbReference type="EMBL" id="KAL0443285.1"/>
    </source>
</evidence>
<keyword evidence="1" id="KW-0472">Membrane</keyword>
<reference evidence="2" key="1">
    <citation type="submission" date="2020-06" db="EMBL/GenBank/DDBJ databases">
        <authorList>
            <person name="Li T."/>
            <person name="Hu X."/>
            <person name="Zhang T."/>
            <person name="Song X."/>
            <person name="Zhang H."/>
            <person name="Dai N."/>
            <person name="Sheng W."/>
            <person name="Hou X."/>
            <person name="Wei L."/>
        </authorList>
    </citation>
    <scope>NUCLEOTIDE SEQUENCE</scope>
    <source>
        <strain evidence="2">KEN1</strain>
        <tissue evidence="2">Leaf</tissue>
    </source>
</reference>
<dbReference type="PANTHER" id="PTHR34125">
    <property type="entry name" value="OS01G0762900 PROTEIN"/>
    <property type="match status" value="1"/>
</dbReference>
<dbReference type="PANTHER" id="PTHR34125:SF2">
    <property type="entry name" value="TRANSMEMBRANE PROTEIN"/>
    <property type="match status" value="1"/>
</dbReference>